<evidence type="ECO:0000259" key="3">
    <source>
        <dbReference type="Pfam" id="PF23598"/>
    </source>
</evidence>
<dbReference type="InterPro" id="IPR055414">
    <property type="entry name" value="LRR_R13L4/SHOC2-like"/>
</dbReference>
<dbReference type="Gene3D" id="3.80.10.10">
    <property type="entry name" value="Ribonuclease Inhibitor"/>
    <property type="match status" value="2"/>
</dbReference>
<keyword evidence="1" id="KW-0433">Leucine-rich repeat</keyword>
<proteinExistence type="predicted"/>
<dbReference type="AlphaFoldDB" id="A0A8B8QYP1"/>
<dbReference type="GeneID" id="115756623"/>
<dbReference type="PANTHER" id="PTHR47186:SF18">
    <property type="entry name" value="RX N-TERMINAL DOMAIN-CONTAINING PROTEIN"/>
    <property type="match status" value="1"/>
</dbReference>
<name>A0A8B8QYP1_9MYRT</name>
<evidence type="ECO:0000313" key="4">
    <source>
        <dbReference type="Proteomes" id="UP000827889"/>
    </source>
</evidence>
<keyword evidence="2" id="KW-0677">Repeat</keyword>
<reference evidence="5" key="1">
    <citation type="submission" date="2025-08" db="UniProtKB">
        <authorList>
            <consortium name="RefSeq"/>
        </authorList>
    </citation>
    <scope>IDENTIFICATION</scope>
    <source>
        <tissue evidence="5">Leaf</tissue>
    </source>
</reference>
<dbReference type="Proteomes" id="UP000827889">
    <property type="component" value="Chromosome 3"/>
</dbReference>
<dbReference type="Pfam" id="PF12799">
    <property type="entry name" value="LRR_4"/>
    <property type="match status" value="1"/>
</dbReference>
<sequence>MRQEGTNYPGSRSRRYMHVTDLEEFNKKEGKEEVEALCFDLKTLRPHIFEETDFKSMPKIRFLKLDHASMTGNFANVFPKLRWLRWHGCPRDFEATEFSPTELVILDLSWSKVTDDWGGWRLMKMEQLKVLNLTGCTDLLISPKFSSFPNLERLILERCSRLVYLDPSVGDLKKLLCLNLKSCTELNRLPAELGRLEALKELLIDGTSVEEIPLKGYSKELETLSASNCLSLSLPDGVGELAKLRRLSLRNCRWIRKLPESISQRGSPLEELDISGTGISELPDSFGNLKRLRVLKMDYCFIREFPSSIWRLQSLEEIHAASCRNLKGGIPGGIGNLENLRILRLRNSAISSLPPEIKHLSKLETLDVLHCDKLSELPELPSGLAIFHRSPKLKEKVSNP</sequence>
<accession>A0A8B8QYP1</accession>
<dbReference type="RefSeq" id="XP_030552331.1">
    <property type="nucleotide sequence ID" value="XM_030696471.2"/>
</dbReference>
<dbReference type="SUPFAM" id="SSF52058">
    <property type="entry name" value="L domain-like"/>
    <property type="match status" value="1"/>
</dbReference>
<dbReference type="Pfam" id="PF23598">
    <property type="entry name" value="LRR_14"/>
    <property type="match status" value="1"/>
</dbReference>
<evidence type="ECO:0000256" key="1">
    <source>
        <dbReference type="ARBA" id="ARBA00022614"/>
    </source>
</evidence>
<organism evidence="4 5">
    <name type="scientific">Rhodamnia argentea</name>
    <dbReference type="NCBI Taxonomy" id="178133"/>
    <lineage>
        <taxon>Eukaryota</taxon>
        <taxon>Viridiplantae</taxon>
        <taxon>Streptophyta</taxon>
        <taxon>Embryophyta</taxon>
        <taxon>Tracheophyta</taxon>
        <taxon>Spermatophyta</taxon>
        <taxon>Magnoliopsida</taxon>
        <taxon>eudicotyledons</taxon>
        <taxon>Gunneridae</taxon>
        <taxon>Pentapetalae</taxon>
        <taxon>rosids</taxon>
        <taxon>malvids</taxon>
        <taxon>Myrtales</taxon>
        <taxon>Myrtaceae</taxon>
        <taxon>Myrtoideae</taxon>
        <taxon>Myrteae</taxon>
        <taxon>Australasian group</taxon>
        <taxon>Rhodamnia</taxon>
    </lineage>
</organism>
<dbReference type="InterPro" id="IPR003591">
    <property type="entry name" value="Leu-rich_rpt_typical-subtyp"/>
</dbReference>
<dbReference type="InterPro" id="IPR025875">
    <property type="entry name" value="Leu-rich_rpt_4"/>
</dbReference>
<evidence type="ECO:0000313" key="5">
    <source>
        <dbReference type="RefSeq" id="XP_030552331.1"/>
    </source>
</evidence>
<dbReference type="SMART" id="SM00369">
    <property type="entry name" value="LRR_TYP"/>
    <property type="match status" value="3"/>
</dbReference>
<feature type="domain" description="Disease resistance R13L4/SHOC-2-like LRR" evidence="3">
    <location>
        <begin position="236"/>
        <end position="323"/>
    </location>
</feature>
<dbReference type="InterPro" id="IPR032675">
    <property type="entry name" value="LRR_dom_sf"/>
</dbReference>
<gene>
    <name evidence="5" type="primary">LOC115756623</name>
</gene>
<keyword evidence="4" id="KW-1185">Reference proteome</keyword>
<evidence type="ECO:0000256" key="2">
    <source>
        <dbReference type="ARBA" id="ARBA00022737"/>
    </source>
</evidence>
<dbReference type="OrthoDB" id="1733683at2759"/>
<dbReference type="PANTHER" id="PTHR47186">
    <property type="entry name" value="LEUCINE-RICH REPEAT-CONTAINING PROTEIN 57"/>
    <property type="match status" value="1"/>
</dbReference>
<dbReference type="KEGG" id="rarg:115756623"/>
<protein>
    <submittedName>
        <fullName evidence="5">Disease resistance protein RPV1-like isoform X1</fullName>
    </submittedName>
</protein>